<evidence type="ECO:0000313" key="3">
    <source>
        <dbReference type="EMBL" id="RIX32457.1"/>
    </source>
</evidence>
<gene>
    <name evidence="3" type="ORF">D3M59_05835</name>
</gene>
<dbReference type="PROSITE" id="PS50889">
    <property type="entry name" value="S4"/>
    <property type="match status" value="1"/>
</dbReference>
<dbReference type="OrthoDB" id="9797176at2"/>
<protein>
    <submittedName>
        <fullName evidence="3">RNA-binding S4 domain-containing protein</fullName>
    </submittedName>
</protein>
<keyword evidence="4" id="KW-1185">Reference proteome</keyword>
<dbReference type="GO" id="GO:0003723">
    <property type="term" value="F:RNA binding"/>
    <property type="evidence" value="ECO:0007669"/>
    <property type="project" value="UniProtKB-KW"/>
</dbReference>
<evidence type="ECO:0000313" key="4">
    <source>
        <dbReference type="Proteomes" id="UP000285023"/>
    </source>
</evidence>
<accession>A0A418Q3H9</accession>
<comment type="caution">
    <text evidence="3">The sequence shown here is derived from an EMBL/GenBank/DDBJ whole genome shotgun (WGS) entry which is preliminary data.</text>
</comment>
<sequence length="88" mass="9786">MRLDRYLFFIRLLKSRSLAQALIDEGHVRLDGRRVAKTAEDVRVGNIIAMPLHGTVRVIRVLAIPARRGPPAEARAHYEEIDAGSAAT</sequence>
<dbReference type="RefSeq" id="WP_119532415.1">
    <property type="nucleotide sequence ID" value="NZ_QXTF01000001.1"/>
</dbReference>
<dbReference type="SUPFAM" id="SSF55174">
    <property type="entry name" value="Alpha-L RNA-binding motif"/>
    <property type="match status" value="1"/>
</dbReference>
<dbReference type="InterPro" id="IPR036986">
    <property type="entry name" value="S4_RNA-bd_sf"/>
</dbReference>
<dbReference type="Gene3D" id="3.10.290.10">
    <property type="entry name" value="RNA-binding S4 domain"/>
    <property type="match status" value="1"/>
</dbReference>
<evidence type="ECO:0000259" key="2">
    <source>
        <dbReference type="SMART" id="SM00363"/>
    </source>
</evidence>
<organism evidence="3 4">
    <name type="scientific">Sphingomonas edaphi</name>
    <dbReference type="NCBI Taxonomy" id="2315689"/>
    <lineage>
        <taxon>Bacteria</taxon>
        <taxon>Pseudomonadati</taxon>
        <taxon>Pseudomonadota</taxon>
        <taxon>Alphaproteobacteria</taxon>
        <taxon>Sphingomonadales</taxon>
        <taxon>Sphingomonadaceae</taxon>
        <taxon>Sphingomonas</taxon>
    </lineage>
</organism>
<dbReference type="Pfam" id="PF01479">
    <property type="entry name" value="S4"/>
    <property type="match status" value="1"/>
</dbReference>
<dbReference type="CDD" id="cd00165">
    <property type="entry name" value="S4"/>
    <property type="match status" value="1"/>
</dbReference>
<proteinExistence type="predicted"/>
<name>A0A418Q3H9_9SPHN</name>
<dbReference type="AlphaFoldDB" id="A0A418Q3H9"/>
<dbReference type="SMART" id="SM00363">
    <property type="entry name" value="S4"/>
    <property type="match status" value="1"/>
</dbReference>
<dbReference type="InterPro" id="IPR002942">
    <property type="entry name" value="S4_RNA-bd"/>
</dbReference>
<keyword evidence="1" id="KW-0694">RNA-binding</keyword>
<dbReference type="EMBL" id="QXTF01000001">
    <property type="protein sequence ID" value="RIX32457.1"/>
    <property type="molecule type" value="Genomic_DNA"/>
</dbReference>
<dbReference type="Proteomes" id="UP000285023">
    <property type="component" value="Unassembled WGS sequence"/>
</dbReference>
<feature type="domain" description="RNA-binding S4" evidence="2">
    <location>
        <begin position="1"/>
        <end position="64"/>
    </location>
</feature>
<evidence type="ECO:0000256" key="1">
    <source>
        <dbReference type="PROSITE-ProRule" id="PRU00182"/>
    </source>
</evidence>
<reference evidence="3 4" key="1">
    <citation type="submission" date="2018-09" db="EMBL/GenBank/DDBJ databases">
        <title>Sphingomonas sp. DAC4.</title>
        <authorList>
            <person name="Seo T."/>
        </authorList>
    </citation>
    <scope>NUCLEOTIDE SEQUENCE [LARGE SCALE GENOMIC DNA]</scope>
    <source>
        <strain evidence="3 4">DAC4</strain>
    </source>
</reference>